<organism evidence="3 4">
    <name type="scientific">Variovorax beijingensis</name>
    <dbReference type="NCBI Taxonomy" id="2496117"/>
    <lineage>
        <taxon>Bacteria</taxon>
        <taxon>Pseudomonadati</taxon>
        <taxon>Pseudomonadota</taxon>
        <taxon>Betaproteobacteria</taxon>
        <taxon>Burkholderiales</taxon>
        <taxon>Comamonadaceae</taxon>
        <taxon>Variovorax</taxon>
    </lineage>
</organism>
<keyword evidence="2" id="KW-0342">GTP-binding</keyword>
<dbReference type="Proteomes" id="UP000271137">
    <property type="component" value="Unassembled WGS sequence"/>
</dbReference>
<evidence type="ECO:0000256" key="2">
    <source>
        <dbReference type="ARBA" id="ARBA00023134"/>
    </source>
</evidence>
<dbReference type="InterPro" id="IPR009001">
    <property type="entry name" value="Transl_elong_EF1A/Init_IF2_C"/>
</dbReference>
<evidence type="ECO:0000256" key="1">
    <source>
        <dbReference type="ARBA" id="ARBA00022741"/>
    </source>
</evidence>
<dbReference type="RefSeq" id="WP_125966592.1">
    <property type="nucleotide sequence ID" value="NZ_RXFQ01000019.1"/>
</dbReference>
<proteinExistence type="predicted"/>
<name>A0ABX9ZZU5_9BURK</name>
<comment type="caution">
    <text evidence="3">The sequence shown here is derived from an EMBL/GenBank/DDBJ whole genome shotgun (WGS) entry which is preliminary data.</text>
</comment>
<gene>
    <name evidence="3" type="ORF">EJO66_26325</name>
</gene>
<sequence length="93" mass="10267">MPIAIIEFFDSNNGGRITPPYSGFRPKINVGGIHTSCFVESKEGEEVFNFGLKHKVSLRLIFPEIHTKTFVVGEDVELFEGSKLVGKGVIVDV</sequence>
<dbReference type="EMBL" id="RXFQ01000019">
    <property type="protein sequence ID" value="RSZ30583.1"/>
    <property type="molecule type" value="Genomic_DNA"/>
</dbReference>
<evidence type="ECO:0008006" key="5">
    <source>
        <dbReference type="Google" id="ProtNLM"/>
    </source>
</evidence>
<accession>A0ABX9ZZU5</accession>
<keyword evidence="1" id="KW-0547">Nucleotide-binding</keyword>
<evidence type="ECO:0000313" key="4">
    <source>
        <dbReference type="Proteomes" id="UP000271137"/>
    </source>
</evidence>
<keyword evidence="4" id="KW-1185">Reference proteome</keyword>
<protein>
    <recommendedName>
        <fullName evidence="5">Translation elongation factor EFTu/EF1A C-terminal domain-containing protein</fullName>
    </recommendedName>
</protein>
<evidence type="ECO:0000313" key="3">
    <source>
        <dbReference type="EMBL" id="RSZ30583.1"/>
    </source>
</evidence>
<reference evidence="3 4" key="1">
    <citation type="submission" date="2018-12" db="EMBL/GenBank/DDBJ databases">
        <title>The genome sequences of strain 502.</title>
        <authorList>
            <person name="Gao J."/>
            <person name="Sun J."/>
        </authorList>
    </citation>
    <scope>NUCLEOTIDE SEQUENCE [LARGE SCALE GENOMIC DNA]</scope>
    <source>
        <strain evidence="3 4">502</strain>
    </source>
</reference>
<dbReference type="SUPFAM" id="SSF50465">
    <property type="entry name" value="EF-Tu/eEF-1alpha/eIF2-gamma C-terminal domain"/>
    <property type="match status" value="1"/>
</dbReference>
<dbReference type="Gene3D" id="2.40.30.10">
    <property type="entry name" value="Translation factors"/>
    <property type="match status" value="1"/>
</dbReference>